<feature type="transmembrane region" description="Helical" evidence="1">
    <location>
        <begin position="141"/>
        <end position="159"/>
    </location>
</feature>
<dbReference type="EMBL" id="BPQB01000010">
    <property type="protein sequence ID" value="GJE88837.1"/>
    <property type="molecule type" value="Genomic_DNA"/>
</dbReference>
<evidence type="ECO:0000313" key="2">
    <source>
        <dbReference type="EMBL" id="GJE88837.1"/>
    </source>
</evidence>
<accession>A0A9P3G479</accession>
<keyword evidence="1" id="KW-0812">Transmembrane</keyword>
<keyword evidence="3" id="KW-1185">Reference proteome</keyword>
<dbReference type="AlphaFoldDB" id="A0A9P3G479"/>
<protein>
    <submittedName>
        <fullName evidence="2">Uncharacterized protein</fullName>
    </submittedName>
</protein>
<feature type="transmembrane region" description="Helical" evidence="1">
    <location>
        <begin position="179"/>
        <end position="198"/>
    </location>
</feature>
<gene>
    <name evidence="2" type="ORF">PsYK624_049240</name>
</gene>
<keyword evidence="1" id="KW-0472">Membrane</keyword>
<feature type="transmembrane region" description="Helical" evidence="1">
    <location>
        <begin position="586"/>
        <end position="610"/>
    </location>
</feature>
<evidence type="ECO:0000256" key="1">
    <source>
        <dbReference type="SAM" id="Phobius"/>
    </source>
</evidence>
<comment type="caution">
    <text evidence="2">The sequence shown here is derived from an EMBL/GenBank/DDBJ whole genome shotgun (WGS) entry which is preliminary data.</text>
</comment>
<name>A0A9P3G479_9APHY</name>
<organism evidence="2 3">
    <name type="scientific">Phanerochaete sordida</name>
    <dbReference type="NCBI Taxonomy" id="48140"/>
    <lineage>
        <taxon>Eukaryota</taxon>
        <taxon>Fungi</taxon>
        <taxon>Dikarya</taxon>
        <taxon>Basidiomycota</taxon>
        <taxon>Agaricomycotina</taxon>
        <taxon>Agaricomycetes</taxon>
        <taxon>Polyporales</taxon>
        <taxon>Phanerochaetaceae</taxon>
        <taxon>Phanerochaete</taxon>
    </lineage>
</organism>
<feature type="transmembrane region" description="Helical" evidence="1">
    <location>
        <begin position="64"/>
        <end position="86"/>
    </location>
</feature>
<sequence length="706" mass="74492">MSSAGGSQGRQSTHDYLAISHNTDVVADDEHDAVTRTTTASKQYLSSQRGILHGAYRRPSLTTWLPAVGITLGTFGIVAILLGWLLTRRVHDHLPNENSQFRGALVALENPSSSLDKNADGTVNLSGTLWALTVTTIATRLVGFTAPIIIGVFALRIAAVWIRAQEDGRVDALPTSTQYGLLVIMCSFPSIASLSYFGKYLGTKRGGARVVPMLSLVVAAVFTTIVLSNLLCIVDIWLHSTSRVFIHTEISDIAPSSLPALGAQIDLSICPGPALVDTKGLGANHNTNYTNCAHIGIPGVHGVDQTWGNATLWSAGQETVSEQGPAFRSVIVDKYAVMVSADPPSSLANVTFETFGISAECLPVADCTSSGGGYVCPKFQPPVWLNFTGESSFSVQPFNLSGNIIANDGENHVESWYGYPMNAALNPYGALVSFGFGPTAAGDTYIGSGPGWYTRSEDGFDSAYYLSACTVTAYNMTLLYSSSRSENDPPEGTYTLASDPELSNFNTTSALFAALDVTLSLSLAEYLQTALAPAFVAPSDAFNIYISEKMSYAMVALASPLFEARYALAGKTLAQVVASRYPLVPLGMYAALLCAYGVVVLVLGASAALVSSRAVAAPPNSATCQGTARTQAELVQLRLTEPLAAIAEQLAGAEGKGVALDASGVDMFREQEGGGRVAFHFDEPGAGGRGGLIRRLQTVSAEEPEK</sequence>
<keyword evidence="1" id="KW-1133">Transmembrane helix</keyword>
<feature type="transmembrane region" description="Helical" evidence="1">
    <location>
        <begin position="210"/>
        <end position="238"/>
    </location>
</feature>
<proteinExistence type="predicted"/>
<reference evidence="2 3" key="1">
    <citation type="submission" date="2021-08" db="EMBL/GenBank/DDBJ databases">
        <title>Draft Genome Sequence of Phanerochaete sordida strain YK-624.</title>
        <authorList>
            <person name="Mori T."/>
            <person name="Dohra H."/>
            <person name="Suzuki T."/>
            <person name="Kawagishi H."/>
            <person name="Hirai H."/>
        </authorList>
    </citation>
    <scope>NUCLEOTIDE SEQUENCE [LARGE SCALE GENOMIC DNA]</scope>
    <source>
        <strain evidence="2 3">YK-624</strain>
    </source>
</reference>
<dbReference type="Proteomes" id="UP000703269">
    <property type="component" value="Unassembled WGS sequence"/>
</dbReference>
<dbReference type="OrthoDB" id="3357029at2759"/>
<evidence type="ECO:0000313" key="3">
    <source>
        <dbReference type="Proteomes" id="UP000703269"/>
    </source>
</evidence>